<evidence type="ECO:0000259" key="2">
    <source>
        <dbReference type="SMART" id="SM00670"/>
    </source>
</evidence>
<feature type="region of interest" description="Disordered" evidence="1">
    <location>
        <begin position="56"/>
        <end position="191"/>
    </location>
</feature>
<dbReference type="OrthoDB" id="2017974at2759"/>
<dbReference type="Pfam" id="PF10373">
    <property type="entry name" value="EST1_DNA_bind"/>
    <property type="match status" value="1"/>
</dbReference>
<keyword evidence="4" id="KW-1185">Reference proteome</keyword>
<dbReference type="Gene3D" id="1.25.40.10">
    <property type="entry name" value="Tetratricopeptide repeat domain"/>
    <property type="match status" value="1"/>
</dbReference>
<dbReference type="Pfam" id="PF13638">
    <property type="entry name" value="PIN_4"/>
    <property type="match status" value="1"/>
</dbReference>
<dbReference type="InterPro" id="IPR029060">
    <property type="entry name" value="PIN-like_dom_sf"/>
</dbReference>
<feature type="compositionally biased region" description="Basic and acidic residues" evidence="1">
    <location>
        <begin position="903"/>
        <end position="919"/>
    </location>
</feature>
<dbReference type="InterPro" id="IPR011990">
    <property type="entry name" value="TPR-like_helical_dom_sf"/>
</dbReference>
<comment type="caution">
    <text evidence="3">The sequence shown here is derived from an EMBL/GenBank/DDBJ whole genome shotgun (WGS) entry which is preliminary data.</text>
</comment>
<feature type="domain" description="PIN" evidence="2">
    <location>
        <begin position="995"/>
        <end position="1141"/>
    </location>
</feature>
<dbReference type="CDD" id="cd09880">
    <property type="entry name" value="PIN_Smg5-6-like"/>
    <property type="match status" value="1"/>
</dbReference>
<dbReference type="GO" id="GO:0000184">
    <property type="term" value="P:nuclear-transcribed mRNA catabolic process, nonsense-mediated decay"/>
    <property type="evidence" value="ECO:0007669"/>
    <property type="project" value="TreeGrafter"/>
</dbReference>
<evidence type="ECO:0000256" key="1">
    <source>
        <dbReference type="SAM" id="MobiDB-lite"/>
    </source>
</evidence>
<dbReference type="PANTHER" id="PTHR15696:SF0">
    <property type="entry name" value="TELOMERASE-BINDING PROTEIN EST1A"/>
    <property type="match status" value="1"/>
</dbReference>
<dbReference type="SMART" id="SM00670">
    <property type="entry name" value="PINc"/>
    <property type="match status" value="1"/>
</dbReference>
<dbReference type="GO" id="GO:0005697">
    <property type="term" value="C:telomerase holoenzyme complex"/>
    <property type="evidence" value="ECO:0007669"/>
    <property type="project" value="TreeGrafter"/>
</dbReference>
<accession>A0A8H5HXS4</accession>
<feature type="compositionally biased region" description="Basic and acidic residues" evidence="1">
    <location>
        <begin position="13"/>
        <end position="23"/>
    </location>
</feature>
<evidence type="ECO:0000313" key="3">
    <source>
        <dbReference type="EMBL" id="KAF5391316.1"/>
    </source>
</evidence>
<gene>
    <name evidence="3" type="ORF">D9757_002085</name>
</gene>
<protein>
    <recommendedName>
        <fullName evidence="2">PIN domain-containing protein</fullName>
    </recommendedName>
</protein>
<reference evidence="3 4" key="1">
    <citation type="journal article" date="2020" name="ISME J.">
        <title>Uncovering the hidden diversity of litter-decomposition mechanisms in mushroom-forming fungi.</title>
        <authorList>
            <person name="Floudas D."/>
            <person name="Bentzer J."/>
            <person name="Ahren D."/>
            <person name="Johansson T."/>
            <person name="Persson P."/>
            <person name="Tunlid A."/>
        </authorList>
    </citation>
    <scope>NUCLEOTIDE SEQUENCE [LARGE SCALE GENOMIC DNA]</scope>
    <source>
        <strain evidence="3 4">CBS 406.79</strain>
    </source>
</reference>
<evidence type="ECO:0000313" key="4">
    <source>
        <dbReference type="Proteomes" id="UP000518752"/>
    </source>
</evidence>
<dbReference type="GO" id="GO:0004540">
    <property type="term" value="F:RNA nuclease activity"/>
    <property type="evidence" value="ECO:0007669"/>
    <property type="project" value="UniProtKB-ARBA"/>
</dbReference>
<dbReference type="AlphaFoldDB" id="A0A8H5HXS4"/>
<dbReference type="InterPro" id="IPR045153">
    <property type="entry name" value="Est1/Ebs1-like"/>
</dbReference>
<feature type="region of interest" description="Disordered" evidence="1">
    <location>
        <begin position="648"/>
        <end position="694"/>
    </location>
</feature>
<dbReference type="Proteomes" id="UP000518752">
    <property type="component" value="Unassembled WGS sequence"/>
</dbReference>
<dbReference type="PANTHER" id="PTHR15696">
    <property type="entry name" value="SMG-7 SUPPRESSOR WITH MORPHOLOGICAL EFFECT ON GENITALIA PROTEIN 7"/>
    <property type="match status" value="1"/>
</dbReference>
<dbReference type="EMBL" id="JAACJN010000010">
    <property type="protein sequence ID" value="KAF5391316.1"/>
    <property type="molecule type" value="Genomic_DNA"/>
</dbReference>
<dbReference type="GO" id="GO:0042162">
    <property type="term" value="F:telomeric DNA binding"/>
    <property type="evidence" value="ECO:0007669"/>
    <property type="project" value="TreeGrafter"/>
</dbReference>
<feature type="compositionally biased region" description="Acidic residues" evidence="1">
    <location>
        <begin position="934"/>
        <end position="943"/>
    </location>
</feature>
<sequence length="1164" mass="131054">MVSDRPAQLLKGKQREESPQPTDIDEKLIAFKRRTAVWVLHLVSLRVSIADPHAFASQSRPKDKVERMPAATTATVTASRLAPAASRSPKRLYASPAANHRPAPDADPDEFSRKLQISSSSSPSRSTPSGPRQNPSLKLYNPDRDPIPTMRRTAEPDAISDTDSSHAPRYKRSPERDAPARQLFDHRKDDPVRFAVLARPQQKQRPVPTSKSSSEYISAASSTSSYAASQISSTFTLSSNTDGSSAASAIFDQSRPNTNSEDGSTNVFANQLKKLYRNITSLETKIKDEDVETEEDSRYGGRILRKGKDLTEEDEAERQKWSKRFEDHKRLVEYIHNMLEISLSPSVPASLRSIPTKYNIIMRLWVTGFNKLLQSLQRACLESPTAMEFLQAFIYYAYTFYAGLYEEQPLSTFRPNWLEALGDLARYRMAVAAITAGSSDHGSALTAANVSEAAADFTTDADRLQDVETKSVSDAPAARIDDSPSPSVGIAAARALELLPEKEQWRAIARDWYGTGIMDQPGTGKLHHHLGLLYREVESEELRAVYHFVKSMVSLHPFPNSRENILPIWSPEAQLRRQLPDARASELFVLLHGMVYTNIQLDDFKPTFFRFMERLEIEGAEEREWIMMAIINIGSLFEYGKSNGVLKNASPTPSSSTQVVSRIAKKESQLDDNRMDVDDDARSPRLTESDAGPDEHPLAFRLSLEVTCAMLKYVLRHPTRKPSQFSPPRINPYLTIMLTFFLTMLKQPKMRDVIERGLPWEELAIFFAAIPRTSQGLFEPTQDERWAMITSGTNPLPEDWCIRGMEWVGRKVYQPGFWKNNEDRKAEIEILGEAERVDTTDGHIEDDNEAATNETKTRRTRIIRCAVDISGSVDGFTWVEASGDWKVEGALLDKVQHWRDEDRLEKEEEERRRTRRTDDSMDVDDETVASVSEGSDEDDESDGEEIRALKERRRYLRNLLQPGVAPTLSSAPQRTPLSSRKQRTHPLLPIVPGYTVLVVDTNILLSSLLMFASLVESSRWTIMVPLPVVMELDGLKLNPTDLGSAAAEALSYITSHIRSHTLSLKIQTSKGNYLSNLNVRTEQVDFSVDNAERSMDDLILKAAIWHQEHWVDRSAILKTEAPISDDSVKVILLSLDRNLRLKARSRQLPAAGERDLAFLLSMGT</sequence>
<proteinExistence type="predicted"/>
<name>A0A8H5HXS4_9AGAR</name>
<feature type="compositionally biased region" description="Basic and acidic residues" evidence="1">
    <location>
        <begin position="172"/>
        <end position="191"/>
    </location>
</feature>
<dbReference type="GO" id="GO:0070034">
    <property type="term" value="F:telomerase RNA binding"/>
    <property type="evidence" value="ECO:0007669"/>
    <property type="project" value="TreeGrafter"/>
</dbReference>
<feature type="region of interest" description="Disordered" evidence="1">
    <location>
        <begin position="1"/>
        <end position="23"/>
    </location>
</feature>
<dbReference type="Gene3D" id="3.40.50.1010">
    <property type="entry name" value="5'-nuclease"/>
    <property type="match status" value="1"/>
</dbReference>
<feature type="compositionally biased region" description="Basic and acidic residues" evidence="1">
    <location>
        <begin position="664"/>
        <end position="694"/>
    </location>
</feature>
<feature type="region of interest" description="Disordered" evidence="1">
    <location>
        <begin position="903"/>
        <end position="944"/>
    </location>
</feature>
<dbReference type="InterPro" id="IPR018834">
    <property type="entry name" value="DNA/RNA-bd_Est1-type"/>
</dbReference>
<dbReference type="SUPFAM" id="SSF48452">
    <property type="entry name" value="TPR-like"/>
    <property type="match status" value="1"/>
</dbReference>
<feature type="compositionally biased region" description="Low complexity" evidence="1">
    <location>
        <begin position="78"/>
        <end position="87"/>
    </location>
</feature>
<dbReference type="InterPro" id="IPR002716">
    <property type="entry name" value="PIN_dom"/>
</dbReference>
<organism evidence="3 4">
    <name type="scientific">Collybiopsis confluens</name>
    <dbReference type="NCBI Taxonomy" id="2823264"/>
    <lineage>
        <taxon>Eukaryota</taxon>
        <taxon>Fungi</taxon>
        <taxon>Dikarya</taxon>
        <taxon>Basidiomycota</taxon>
        <taxon>Agaricomycotina</taxon>
        <taxon>Agaricomycetes</taxon>
        <taxon>Agaricomycetidae</taxon>
        <taxon>Agaricales</taxon>
        <taxon>Marasmiineae</taxon>
        <taxon>Omphalotaceae</taxon>
        <taxon>Collybiopsis</taxon>
    </lineage>
</organism>
<feature type="compositionally biased region" description="Low complexity" evidence="1">
    <location>
        <begin position="650"/>
        <end position="661"/>
    </location>
</feature>
<feature type="region of interest" description="Disordered" evidence="1">
    <location>
        <begin position="196"/>
        <end position="215"/>
    </location>
</feature>
<feature type="compositionally biased region" description="Low complexity" evidence="1">
    <location>
        <begin position="118"/>
        <end position="131"/>
    </location>
</feature>
<dbReference type="SUPFAM" id="SSF88723">
    <property type="entry name" value="PIN domain-like"/>
    <property type="match status" value="1"/>
</dbReference>